<dbReference type="EMBL" id="NMUH01005493">
    <property type="protein sequence ID" value="MQM12907.1"/>
    <property type="molecule type" value="Genomic_DNA"/>
</dbReference>
<comment type="caution">
    <text evidence="1">The sequence shown here is derived from an EMBL/GenBank/DDBJ whole genome shotgun (WGS) entry which is preliminary data.</text>
</comment>
<accession>A0A843WXI5</accession>
<sequence length="207" mass="23317">MLLSGPGRNRDDRRVLNQNATIASIAFRMRQIDTSRPQLRDTGEGCYTNNLAGRRWPCISTVTPSRTFIEHVLSMELSQNIYFEVDFLAEKLQAFRRFVPIVPLLCREDLVEGSLCTPGFLLTPLVGHETDQVYVESQEVAVDSYCPPRTNSWGLNTACRQAKVGCRQVEAICQQLLVELLYLGSGSMIPVDRWVLSVDSCGLNFQK</sequence>
<keyword evidence="2" id="KW-1185">Reference proteome</keyword>
<dbReference type="Proteomes" id="UP000652761">
    <property type="component" value="Unassembled WGS sequence"/>
</dbReference>
<reference evidence="1" key="1">
    <citation type="submission" date="2017-07" db="EMBL/GenBank/DDBJ databases">
        <title>Taro Niue Genome Assembly and Annotation.</title>
        <authorList>
            <person name="Atibalentja N."/>
            <person name="Keating K."/>
            <person name="Fields C.J."/>
        </authorList>
    </citation>
    <scope>NUCLEOTIDE SEQUENCE</scope>
    <source>
        <strain evidence="1">Niue_2</strain>
        <tissue evidence="1">Leaf</tissue>
    </source>
</reference>
<evidence type="ECO:0000313" key="1">
    <source>
        <dbReference type="EMBL" id="MQM12907.1"/>
    </source>
</evidence>
<organism evidence="1 2">
    <name type="scientific">Colocasia esculenta</name>
    <name type="common">Wild taro</name>
    <name type="synonym">Arum esculentum</name>
    <dbReference type="NCBI Taxonomy" id="4460"/>
    <lineage>
        <taxon>Eukaryota</taxon>
        <taxon>Viridiplantae</taxon>
        <taxon>Streptophyta</taxon>
        <taxon>Embryophyta</taxon>
        <taxon>Tracheophyta</taxon>
        <taxon>Spermatophyta</taxon>
        <taxon>Magnoliopsida</taxon>
        <taxon>Liliopsida</taxon>
        <taxon>Araceae</taxon>
        <taxon>Aroideae</taxon>
        <taxon>Colocasieae</taxon>
        <taxon>Colocasia</taxon>
    </lineage>
</organism>
<protein>
    <submittedName>
        <fullName evidence="1">Uncharacterized protein</fullName>
    </submittedName>
</protein>
<gene>
    <name evidence="1" type="ORF">Taro_045829</name>
</gene>
<evidence type="ECO:0000313" key="2">
    <source>
        <dbReference type="Proteomes" id="UP000652761"/>
    </source>
</evidence>
<name>A0A843WXI5_COLES</name>
<proteinExistence type="predicted"/>
<dbReference type="AlphaFoldDB" id="A0A843WXI5"/>